<organism evidence="2 3">
    <name type="scientific">Micavibrio aeruginosavorus</name>
    <dbReference type="NCBI Taxonomy" id="349221"/>
    <lineage>
        <taxon>Bacteria</taxon>
        <taxon>Pseudomonadati</taxon>
        <taxon>Bdellovibrionota</taxon>
        <taxon>Bdellovibrionia</taxon>
        <taxon>Bdellovibrionales</taxon>
        <taxon>Pseudobdellovibrionaceae</taxon>
        <taxon>Micavibrio</taxon>
    </lineage>
</organism>
<evidence type="ECO:0000313" key="2">
    <source>
        <dbReference type="EMBL" id="PZQ44845.1"/>
    </source>
</evidence>
<keyword evidence="1" id="KW-0732">Signal</keyword>
<evidence type="ECO:0000313" key="3">
    <source>
        <dbReference type="Proteomes" id="UP000249417"/>
    </source>
</evidence>
<feature type="signal peptide" evidence="1">
    <location>
        <begin position="1"/>
        <end position="19"/>
    </location>
</feature>
<accession>A0A2W5N204</accession>
<dbReference type="PROSITE" id="PS51257">
    <property type="entry name" value="PROKAR_LIPOPROTEIN"/>
    <property type="match status" value="1"/>
</dbReference>
<evidence type="ECO:0000256" key="1">
    <source>
        <dbReference type="SAM" id="SignalP"/>
    </source>
</evidence>
<dbReference type="AlphaFoldDB" id="A0A2W5N204"/>
<feature type="chain" id="PRO_5015973341" description="Lipoprotein" evidence="1">
    <location>
        <begin position="20"/>
        <end position="184"/>
    </location>
</feature>
<dbReference type="InterPro" id="IPR028994">
    <property type="entry name" value="Integrin_alpha_N"/>
</dbReference>
<dbReference type="EMBL" id="QFQB01000075">
    <property type="protein sequence ID" value="PZQ44845.1"/>
    <property type="molecule type" value="Genomic_DNA"/>
</dbReference>
<comment type="caution">
    <text evidence="2">The sequence shown here is derived from an EMBL/GenBank/DDBJ whole genome shotgun (WGS) entry which is preliminary data.</text>
</comment>
<reference evidence="2 3" key="1">
    <citation type="submission" date="2017-08" db="EMBL/GenBank/DDBJ databases">
        <title>Infants hospitalized years apart are colonized by the same room-sourced microbial strains.</title>
        <authorList>
            <person name="Brooks B."/>
            <person name="Olm M.R."/>
            <person name="Firek B.A."/>
            <person name="Baker R."/>
            <person name="Thomas B.C."/>
            <person name="Morowitz M.J."/>
            <person name="Banfield J.F."/>
        </authorList>
    </citation>
    <scope>NUCLEOTIDE SEQUENCE [LARGE SCALE GENOMIC DNA]</scope>
    <source>
        <strain evidence="2">S2_005_002_R2_29</strain>
    </source>
</reference>
<sequence length="184" mass="19787">MKKSLLLAALAALALPSLAACGSTGGEELAMAPPDMFPEQTDPSDGELQASIQNFLAEQKGPKNSQYEYARVDLNGDGLRDALVLFNLPHSYWCGWSGCTMAVFQAGDRNFKLLSQTTRIRGPLMVGGSQTDGWEDIGVRLTGTDMADQNVVLKFDGIGYPENPLNETVVPYDLASLGGTRLFP</sequence>
<protein>
    <recommendedName>
        <fullName evidence="4">Lipoprotein</fullName>
    </recommendedName>
</protein>
<name>A0A2W5N204_9BACT</name>
<proteinExistence type="predicted"/>
<dbReference type="Proteomes" id="UP000249417">
    <property type="component" value="Unassembled WGS sequence"/>
</dbReference>
<evidence type="ECO:0008006" key="4">
    <source>
        <dbReference type="Google" id="ProtNLM"/>
    </source>
</evidence>
<gene>
    <name evidence="2" type="ORF">DI551_09265</name>
</gene>
<dbReference type="SUPFAM" id="SSF69318">
    <property type="entry name" value="Integrin alpha N-terminal domain"/>
    <property type="match status" value="1"/>
</dbReference>